<evidence type="ECO:0000256" key="3">
    <source>
        <dbReference type="ARBA" id="ARBA00010436"/>
    </source>
</evidence>
<feature type="compositionally biased region" description="Basic and acidic residues" evidence="12">
    <location>
        <begin position="963"/>
        <end position="975"/>
    </location>
</feature>
<evidence type="ECO:0000256" key="10">
    <source>
        <dbReference type="ARBA" id="ARBA00065884"/>
    </source>
</evidence>
<evidence type="ECO:0000256" key="4">
    <source>
        <dbReference type="ARBA" id="ARBA00022490"/>
    </source>
</evidence>
<dbReference type="Pfam" id="PF00498">
    <property type="entry name" value="FHA"/>
    <property type="match status" value="1"/>
</dbReference>
<evidence type="ECO:0000256" key="6">
    <source>
        <dbReference type="ARBA" id="ARBA00022701"/>
    </source>
</evidence>
<evidence type="ECO:0000256" key="2">
    <source>
        <dbReference type="ARBA" id="ARBA00004186"/>
    </source>
</evidence>
<feature type="compositionally biased region" description="Basic and acidic residues" evidence="12">
    <location>
        <begin position="570"/>
        <end position="600"/>
    </location>
</feature>
<accession>A0A8B8Y967</accession>
<protein>
    <recommendedName>
        <fullName evidence="11">Centrosomal protein of 170 kDa</fullName>
    </recommendedName>
</protein>
<feature type="region of interest" description="Disordered" evidence="12">
    <location>
        <begin position="1273"/>
        <end position="1300"/>
    </location>
</feature>
<feature type="compositionally biased region" description="Low complexity" evidence="12">
    <location>
        <begin position="874"/>
        <end position="885"/>
    </location>
</feature>
<keyword evidence="4" id="KW-0963">Cytoplasm</keyword>
<feature type="compositionally biased region" description="Low complexity" evidence="12">
    <location>
        <begin position="989"/>
        <end position="1006"/>
    </location>
</feature>
<feature type="compositionally biased region" description="Polar residues" evidence="12">
    <location>
        <begin position="942"/>
        <end position="952"/>
    </location>
</feature>
<dbReference type="CDD" id="cd22724">
    <property type="entry name" value="FHA_Cep170A"/>
    <property type="match status" value="1"/>
</dbReference>
<feature type="compositionally biased region" description="Polar residues" evidence="12">
    <location>
        <begin position="1115"/>
        <end position="1131"/>
    </location>
</feature>
<dbReference type="PROSITE" id="PS50006">
    <property type="entry name" value="FHA_DOMAIN"/>
    <property type="match status" value="1"/>
</dbReference>
<dbReference type="GO" id="GO:0005819">
    <property type="term" value="C:spindle"/>
    <property type="evidence" value="ECO:0007669"/>
    <property type="project" value="UniProtKB-SubCell"/>
</dbReference>
<feature type="compositionally biased region" description="Basic and acidic residues" evidence="12">
    <location>
        <begin position="293"/>
        <end position="306"/>
    </location>
</feature>
<dbReference type="Proteomes" id="UP000694857">
    <property type="component" value="Chromosome 1"/>
</dbReference>
<feature type="region of interest" description="Disordered" evidence="12">
    <location>
        <begin position="462"/>
        <end position="483"/>
    </location>
</feature>
<comment type="subcellular location">
    <subcellularLocation>
        <location evidence="1">Cytoplasm</location>
        <location evidence="1">Cytoskeleton</location>
        <location evidence="1">Microtubule organizing center</location>
        <location evidence="1">Centrosome</location>
        <location evidence="1">Centriole</location>
    </subcellularLocation>
    <subcellularLocation>
        <location evidence="2">Cytoplasm</location>
        <location evidence="2">Cytoskeleton</location>
        <location evidence="2">Spindle</location>
    </subcellularLocation>
</comment>
<dbReference type="SUPFAM" id="SSF49879">
    <property type="entry name" value="SMAD/FHA domain"/>
    <property type="match status" value="1"/>
</dbReference>
<dbReference type="GO" id="GO:0005874">
    <property type="term" value="C:microtubule"/>
    <property type="evidence" value="ECO:0007669"/>
    <property type="project" value="UniProtKB-KW"/>
</dbReference>
<comment type="similarity">
    <text evidence="3">Belongs to the CEP170 family.</text>
</comment>
<feature type="region of interest" description="Disordered" evidence="12">
    <location>
        <begin position="810"/>
        <end position="1079"/>
    </location>
</feature>
<feature type="compositionally biased region" description="Polar residues" evidence="12">
    <location>
        <begin position="1165"/>
        <end position="1183"/>
    </location>
</feature>
<reference evidence="15" key="1">
    <citation type="submission" date="2025-08" db="UniProtKB">
        <authorList>
            <consortium name="RefSeq"/>
        </authorList>
    </citation>
    <scope>IDENTIFICATION</scope>
    <source>
        <tissue evidence="15">Epidermis and Blubber</tissue>
    </source>
</reference>
<keyword evidence="5" id="KW-0597">Phosphoprotein</keyword>
<feature type="region of interest" description="Disordered" evidence="12">
    <location>
        <begin position="1414"/>
        <end position="1442"/>
    </location>
</feature>
<feature type="compositionally biased region" description="Polar residues" evidence="12">
    <location>
        <begin position="1419"/>
        <end position="1439"/>
    </location>
</feature>
<evidence type="ECO:0000256" key="8">
    <source>
        <dbReference type="ARBA" id="ARBA00023212"/>
    </source>
</evidence>
<feature type="region of interest" description="Disordered" evidence="12">
    <location>
        <begin position="1228"/>
        <end position="1247"/>
    </location>
</feature>
<evidence type="ECO:0000256" key="7">
    <source>
        <dbReference type="ARBA" id="ARBA00023054"/>
    </source>
</evidence>
<evidence type="ECO:0000256" key="12">
    <source>
        <dbReference type="SAM" id="MobiDB-lite"/>
    </source>
</evidence>
<evidence type="ECO:0000256" key="11">
    <source>
        <dbReference type="ARBA" id="ARBA00070079"/>
    </source>
</evidence>
<dbReference type="SMART" id="SM00240">
    <property type="entry name" value="FHA"/>
    <property type="match status" value="1"/>
</dbReference>
<feature type="compositionally biased region" description="Low complexity" evidence="12">
    <location>
        <begin position="763"/>
        <end position="776"/>
    </location>
</feature>
<sequence length="1487" mass="164768">MSLTSWFLVSSGGTRHRLPREMIFVGRDDCELMLQSRSVDKQHAVINYDASTDEHLVKDLGSLNGTFVNDVRIPEQTYITLKLEDKLRFGYDTNLFTVVRGEMRVPEEALKHEKFTIQLQLSQKSSESELLKSACAKSIDSKVADTMAEVPHKATEALKSEEKAIDTSAMPRGTPLYGQPSWWGDDEVDEQRAFKSNGKPEEKNRETGTSGCSIDAKQVEEQSAAANEEVLFPFCREPSYFEIPTKEFQQPSQITESTIHEIPTKDTPSSHTTGAGHASFTIEFDDSTPGKVTIRDHVTKFTSDQRHKSKKSSPGTQDLPGIQTGMMAPENKVADWLAQNNPPQMVWERSEEDSKSIKSDVPVYLKRLKGNKHDDGTQSDSENAGAHRRCSKRATLEEHLRRHHSEQKKLQKAQATEKHQDQAVVFGVDDNQDYNRPVIKEKHKDLVKDWALNSAAVVMEERKPLSTPGFHSSEEGTSSSGNKRWVSQWASLAANHTRHDQEERIMELSVPVSLENDTDISESGLSVRSTGSTTSLASQGERKRRTLPQLPNEEKSLESSRTKVIAQRSEIGEKQDTELQEKEAPTQVYQKDKQDAERALSKMNRAVNGETLKSGGDNKTLLHLGSSYSGKEKSETDKEASFVKQTLAKIQQQEQKEQAQWTPTKLSSSKNISGQIDRCREEPFKQESQPQEKIPGLSTSKGERVIQNEGKRRKAEEILKSQTSKGGDKKESSKSLVRQGSFTIEKPSPNIPIELIPHINKQASSTSSSLALTTASRIRERSDSMDTDSSLDTTLILKDTEAVMAFLEAKLREDNKTDEGPDTPSYNRDNSISPESDVDTASTISLVTGETERKSTQKRKSFTSLYKDRCSTGSPSKDVTKSSSSGAREKIEKKTKSRSTDVGSRAEGRKFVQSSGRIRQPSVDLTDDDQTSSVPHSAISDVMSSDQETYSCKSHGRTPLTSTDEHAHSKLEGSKVTKSKTSPGAPGASSKSTTLPRPRPTRTSLLRRARLGEASDSELADADKASVASEVSTTSSTSKPPTGRRNISRIDLLAQPRRTRLGSLSARSDSEATISRSSASSRTAEAIIRSGARLVPSDKFSPRIRANSISRLSDSKVKSMTSTHGSPSVNSRWRRFPTDYASTSEDEFGSNRNSPKHTRLRTSPALKTTRLQSSGSAMPTSSSFKHRIKEQEDYIRDWTAHREEIARISQDLALIAREINDVAGEIDSVTSSGTAPSTTVSTAATTPGSAIDTREELVDRVFDESLNFRKIPPLVHSKTPEGNNCRSSDPRPQPAEPPDHLTITRRRTWSRDEVMGDNLLLSSVFQFSRKIRQSIDKTAGKIRILFKDKDRNWDEIESKLRAESEVPIVKTSSMEISSILQELKRVEKQLQAINAMIDPDGTLEALNNMGFSSAILPSPSKQKSSPVNNHSSPGQTPTLCQPEARVLHPAAVSVSAEFENAESEADFSIHFNRFNPDGEEEDVTVHE</sequence>
<keyword evidence="7" id="KW-0175">Coiled coil</keyword>
<evidence type="ECO:0000259" key="13">
    <source>
        <dbReference type="PROSITE" id="PS50006"/>
    </source>
</evidence>
<dbReference type="InterPro" id="IPR029300">
    <property type="entry name" value="CEP170_C"/>
</dbReference>
<dbReference type="GeneID" id="118900525"/>
<feature type="region of interest" description="Disordered" evidence="12">
    <location>
        <begin position="1115"/>
        <end position="1134"/>
    </location>
</feature>
<keyword evidence="14" id="KW-1185">Reference proteome</keyword>
<dbReference type="InterPro" id="IPR000253">
    <property type="entry name" value="FHA_dom"/>
</dbReference>
<gene>
    <name evidence="15" type="primary">CEP170</name>
</gene>
<keyword evidence="6" id="KW-0493">Microtubule</keyword>
<evidence type="ECO:0000256" key="5">
    <source>
        <dbReference type="ARBA" id="ARBA00022553"/>
    </source>
</evidence>
<feature type="compositionally biased region" description="Low complexity" evidence="12">
    <location>
        <begin position="1025"/>
        <end position="1041"/>
    </location>
</feature>
<feature type="compositionally biased region" description="Polar residues" evidence="12">
    <location>
        <begin position="661"/>
        <end position="674"/>
    </location>
</feature>
<dbReference type="Pfam" id="PF15308">
    <property type="entry name" value="CEP170_C"/>
    <property type="match status" value="1"/>
</dbReference>
<feature type="region of interest" description="Disordered" evidence="12">
    <location>
        <begin position="517"/>
        <end position="794"/>
    </location>
</feature>
<keyword evidence="8" id="KW-0206">Cytoskeleton</keyword>
<feature type="compositionally biased region" description="Basic and acidic residues" evidence="12">
    <location>
        <begin position="810"/>
        <end position="819"/>
    </location>
</feature>
<organism evidence="14 15">
    <name type="scientific">Balaenoptera musculus</name>
    <name type="common">Blue whale</name>
    <dbReference type="NCBI Taxonomy" id="9771"/>
    <lineage>
        <taxon>Eukaryota</taxon>
        <taxon>Metazoa</taxon>
        <taxon>Chordata</taxon>
        <taxon>Craniata</taxon>
        <taxon>Vertebrata</taxon>
        <taxon>Euteleostomi</taxon>
        <taxon>Mammalia</taxon>
        <taxon>Eutheria</taxon>
        <taxon>Laurasiatheria</taxon>
        <taxon>Artiodactyla</taxon>
        <taxon>Whippomorpha</taxon>
        <taxon>Cetacea</taxon>
        <taxon>Mysticeti</taxon>
        <taxon>Balaenopteridae</taxon>
        <taxon>Balaenoptera</taxon>
    </lineage>
</organism>
<dbReference type="Gene3D" id="2.60.200.20">
    <property type="match status" value="1"/>
</dbReference>
<comment type="function">
    <text evidence="9">Plays a role in microtubule organization. Required for centriole subdistal appendage assembly.</text>
</comment>
<dbReference type="RefSeq" id="XP_036718882.1">
    <property type="nucleotide sequence ID" value="XM_036862987.1"/>
</dbReference>
<feature type="domain" description="FHA" evidence="13">
    <location>
        <begin position="23"/>
        <end position="73"/>
    </location>
</feature>
<proteinExistence type="inferred from homology"/>
<feature type="compositionally biased region" description="Basic and acidic residues" evidence="12">
    <location>
        <begin position="348"/>
        <end position="358"/>
    </location>
</feature>
<dbReference type="InterPro" id="IPR008984">
    <property type="entry name" value="SMAD_FHA_dom_sf"/>
</dbReference>
<feature type="region of interest" description="Disordered" evidence="12">
    <location>
        <begin position="345"/>
        <end position="435"/>
    </location>
</feature>
<dbReference type="GO" id="GO:0005814">
    <property type="term" value="C:centriole"/>
    <property type="evidence" value="ECO:0007669"/>
    <property type="project" value="UniProtKB-SubCell"/>
</dbReference>
<feature type="compositionally biased region" description="Basic and acidic residues" evidence="12">
    <location>
        <begin position="552"/>
        <end position="561"/>
    </location>
</feature>
<evidence type="ECO:0000256" key="1">
    <source>
        <dbReference type="ARBA" id="ARBA00004114"/>
    </source>
</evidence>
<name>A0A8B8Y967_BALMU</name>
<dbReference type="CTD" id="9859"/>
<evidence type="ECO:0000313" key="15">
    <source>
        <dbReference type="RefSeq" id="XP_036718882.1"/>
    </source>
</evidence>
<dbReference type="PANTHER" id="PTHR15715:SF17">
    <property type="entry name" value="CENTROSOMAL PROTEIN OF 170 KDA"/>
    <property type="match status" value="1"/>
</dbReference>
<feature type="compositionally biased region" description="Basic and acidic residues" evidence="12">
    <location>
        <begin position="701"/>
        <end position="719"/>
    </location>
</feature>
<feature type="region of interest" description="Disordered" evidence="12">
    <location>
        <begin position="262"/>
        <end position="324"/>
    </location>
</feature>
<dbReference type="PANTHER" id="PTHR15715">
    <property type="entry name" value="CENTROSOMAL PROTEIN OF 170 KDA"/>
    <property type="match status" value="1"/>
</dbReference>
<comment type="subunit">
    <text evidence="10">Interacts with CCDC68 and CCDC120; leading to recruitment to centrosomes. Interacts with PLK1. Interacts with NIN. Interacts with FHDC1. Interacts with CCDC61. Interacts with TBK1; efficient complex formation may be dependent on the presence of CCDC61.</text>
</comment>
<evidence type="ECO:0000256" key="9">
    <source>
        <dbReference type="ARBA" id="ARBA00053332"/>
    </source>
</evidence>
<evidence type="ECO:0000313" key="14">
    <source>
        <dbReference type="Proteomes" id="UP000694857"/>
    </source>
</evidence>
<dbReference type="InterPro" id="IPR051176">
    <property type="entry name" value="Cent_Immune-Sig_Mod"/>
</dbReference>
<feature type="compositionally biased region" description="Polar residues" evidence="12">
    <location>
        <begin position="521"/>
        <end position="538"/>
    </location>
</feature>
<feature type="region of interest" description="Disordered" evidence="12">
    <location>
        <begin position="1141"/>
        <end position="1185"/>
    </location>
</feature>
<dbReference type="FunFam" id="2.60.200.20:FF:000018">
    <property type="entry name" value="Centrosomal protein of 170 kDa"/>
    <property type="match status" value="1"/>
</dbReference>
<feature type="compositionally biased region" description="Basic and acidic residues" evidence="12">
    <location>
        <begin position="630"/>
        <end position="641"/>
    </location>
</feature>
<feature type="compositionally biased region" description="Polar residues" evidence="12">
    <location>
        <begin position="824"/>
        <end position="848"/>
    </location>
</feature>